<organism evidence="2 3">
    <name type="scientific">Cirrhinus molitorella</name>
    <name type="common">mud carp</name>
    <dbReference type="NCBI Taxonomy" id="172907"/>
    <lineage>
        <taxon>Eukaryota</taxon>
        <taxon>Metazoa</taxon>
        <taxon>Chordata</taxon>
        <taxon>Craniata</taxon>
        <taxon>Vertebrata</taxon>
        <taxon>Euteleostomi</taxon>
        <taxon>Actinopterygii</taxon>
        <taxon>Neopterygii</taxon>
        <taxon>Teleostei</taxon>
        <taxon>Ostariophysi</taxon>
        <taxon>Cypriniformes</taxon>
        <taxon>Cyprinidae</taxon>
        <taxon>Labeoninae</taxon>
        <taxon>Labeonini</taxon>
        <taxon>Cirrhinus</taxon>
    </lineage>
</organism>
<dbReference type="Proteomes" id="UP001558613">
    <property type="component" value="Unassembled WGS sequence"/>
</dbReference>
<proteinExistence type="predicted"/>
<evidence type="ECO:0000313" key="3">
    <source>
        <dbReference type="Proteomes" id="UP001558613"/>
    </source>
</evidence>
<comment type="caution">
    <text evidence="2">The sequence shown here is derived from an EMBL/GenBank/DDBJ whole genome shotgun (WGS) entry which is preliminary data.</text>
</comment>
<reference evidence="2 3" key="1">
    <citation type="submission" date="2023-09" db="EMBL/GenBank/DDBJ databases">
        <authorList>
            <person name="Wang M."/>
        </authorList>
    </citation>
    <scope>NUCLEOTIDE SEQUENCE [LARGE SCALE GENOMIC DNA]</scope>
    <source>
        <strain evidence="2">GT-2023</strain>
        <tissue evidence="2">Liver</tissue>
    </source>
</reference>
<dbReference type="EMBL" id="JAYMGO010000019">
    <property type="protein sequence ID" value="KAL1256101.1"/>
    <property type="molecule type" value="Genomic_DNA"/>
</dbReference>
<accession>A0ABR3LT74</accession>
<feature type="region of interest" description="Disordered" evidence="1">
    <location>
        <begin position="52"/>
        <end position="73"/>
    </location>
</feature>
<evidence type="ECO:0000313" key="2">
    <source>
        <dbReference type="EMBL" id="KAL1256101.1"/>
    </source>
</evidence>
<keyword evidence="3" id="KW-1185">Reference proteome</keyword>
<gene>
    <name evidence="2" type="ORF">QQF64_014162</name>
</gene>
<name>A0ABR3LT74_9TELE</name>
<evidence type="ECO:0000256" key="1">
    <source>
        <dbReference type="SAM" id="MobiDB-lite"/>
    </source>
</evidence>
<sequence>MSLFPPSGNVGYLCNLDVPPQSFTTTLHGNHPMEIQRPHYVEAKCWQASVPRQMGSTRNLPDTQGGPVVSGPRRVAWSSRRGVETMTRNT</sequence>
<protein>
    <submittedName>
        <fullName evidence="2">Uncharacterized protein</fullName>
    </submittedName>
</protein>